<reference evidence="3" key="1">
    <citation type="journal article" date="2019" name="Int. J. Syst. Evol. Microbiol.">
        <title>The Global Catalogue of Microorganisms (GCM) 10K type strain sequencing project: providing services to taxonomists for standard genome sequencing and annotation.</title>
        <authorList>
            <consortium name="The Broad Institute Genomics Platform"/>
            <consortium name="The Broad Institute Genome Sequencing Center for Infectious Disease"/>
            <person name="Wu L."/>
            <person name="Ma J."/>
        </authorList>
    </citation>
    <scope>NUCLEOTIDE SEQUENCE [LARGE SCALE GENOMIC DNA]</scope>
    <source>
        <strain evidence="3">JCM 31921</strain>
    </source>
</reference>
<evidence type="ECO:0000256" key="1">
    <source>
        <dbReference type="SAM" id="Phobius"/>
    </source>
</evidence>
<gene>
    <name evidence="2" type="ORF">GCM10023092_20330</name>
</gene>
<feature type="transmembrane region" description="Helical" evidence="1">
    <location>
        <begin position="102"/>
        <end position="121"/>
    </location>
</feature>
<keyword evidence="1" id="KW-1133">Transmembrane helix</keyword>
<accession>A0ABP8MX08</accession>
<dbReference type="RefSeq" id="WP_344826368.1">
    <property type="nucleotide sequence ID" value="NZ_BAABEZ010000022.1"/>
</dbReference>
<evidence type="ECO:0000313" key="3">
    <source>
        <dbReference type="Proteomes" id="UP001501410"/>
    </source>
</evidence>
<keyword evidence="3" id="KW-1185">Reference proteome</keyword>
<keyword evidence="1" id="KW-0812">Transmembrane</keyword>
<evidence type="ECO:0000313" key="2">
    <source>
        <dbReference type="EMBL" id="GAA4455891.1"/>
    </source>
</evidence>
<name>A0ABP8MX08_9BACT</name>
<evidence type="ECO:0008006" key="4">
    <source>
        <dbReference type="Google" id="ProtNLM"/>
    </source>
</evidence>
<protein>
    <recommendedName>
        <fullName evidence="4">Biotin transporter</fullName>
    </recommendedName>
</protein>
<organism evidence="2 3">
    <name type="scientific">Rurimicrobium arvi</name>
    <dbReference type="NCBI Taxonomy" id="2049916"/>
    <lineage>
        <taxon>Bacteria</taxon>
        <taxon>Pseudomonadati</taxon>
        <taxon>Bacteroidota</taxon>
        <taxon>Chitinophagia</taxon>
        <taxon>Chitinophagales</taxon>
        <taxon>Chitinophagaceae</taxon>
        <taxon>Rurimicrobium</taxon>
    </lineage>
</organism>
<feature type="transmembrane region" description="Helical" evidence="1">
    <location>
        <begin position="75"/>
        <end position="95"/>
    </location>
</feature>
<comment type="caution">
    <text evidence="2">The sequence shown here is derived from an EMBL/GenBank/DDBJ whole genome shotgun (WGS) entry which is preliminary data.</text>
</comment>
<keyword evidence="1" id="KW-0472">Membrane</keyword>
<sequence>MKQNQVVFALVLVALAVISRVLCAEIGAFNFAPVIAIGLVSGMLIRDAKLALVVALSGQFLADVFFQAFPTDTNTGFYGLSQFFVYGGLLAATLVGRVFEKVNVLTVAGGTLMASLTFFIISNLGYFAQGYNGYTAGGLVKTFADAIPFFKSSLTGDLIGSAVLFSAYFAVKFAFPARLKTA</sequence>
<dbReference type="EMBL" id="BAABEZ010000022">
    <property type="protein sequence ID" value="GAA4455891.1"/>
    <property type="molecule type" value="Genomic_DNA"/>
</dbReference>
<dbReference type="Proteomes" id="UP001501410">
    <property type="component" value="Unassembled WGS sequence"/>
</dbReference>
<proteinExistence type="predicted"/>
<dbReference type="Pfam" id="PF20221">
    <property type="entry name" value="DUF6580"/>
    <property type="match status" value="1"/>
</dbReference>
<feature type="transmembrane region" description="Helical" evidence="1">
    <location>
        <begin position="158"/>
        <end position="175"/>
    </location>
</feature>
<dbReference type="InterPro" id="IPR046487">
    <property type="entry name" value="DUF6580"/>
</dbReference>